<dbReference type="RefSeq" id="XP_028484856.1">
    <property type="nucleotide sequence ID" value="XM_028630752.1"/>
</dbReference>
<dbReference type="Proteomes" id="UP000283841">
    <property type="component" value="Unassembled WGS sequence"/>
</dbReference>
<name>A0A443HTR1_BYSSP</name>
<dbReference type="AlphaFoldDB" id="A0A443HTR1"/>
<protein>
    <submittedName>
        <fullName evidence="1">Uncharacterized protein</fullName>
    </submittedName>
</protein>
<accession>A0A443HTR1</accession>
<sequence length="118" mass="13967">MDAPKRVVLRLRSNEFDNGSPQEIVKISQKFLESSGYNKTGRDNHFVHAEPPQPEPRRHFHITLDINYRNNTPDMQTLPFEFFRVNKNLEFKPLELGPLETQYRQLLNGFYPWGRDGH</sequence>
<keyword evidence="2" id="KW-1185">Reference proteome</keyword>
<evidence type="ECO:0000313" key="1">
    <source>
        <dbReference type="EMBL" id="RWQ95211.1"/>
    </source>
</evidence>
<evidence type="ECO:0000313" key="2">
    <source>
        <dbReference type="Proteomes" id="UP000283841"/>
    </source>
</evidence>
<organism evidence="1 2">
    <name type="scientific">Byssochlamys spectabilis</name>
    <name type="common">Paecilomyces variotii</name>
    <dbReference type="NCBI Taxonomy" id="264951"/>
    <lineage>
        <taxon>Eukaryota</taxon>
        <taxon>Fungi</taxon>
        <taxon>Dikarya</taxon>
        <taxon>Ascomycota</taxon>
        <taxon>Pezizomycotina</taxon>
        <taxon>Eurotiomycetes</taxon>
        <taxon>Eurotiomycetidae</taxon>
        <taxon>Eurotiales</taxon>
        <taxon>Thermoascaceae</taxon>
        <taxon>Paecilomyces</taxon>
    </lineage>
</organism>
<dbReference type="GeneID" id="39600029"/>
<dbReference type="OrthoDB" id="3943221at2759"/>
<dbReference type="EMBL" id="RCNU01000006">
    <property type="protein sequence ID" value="RWQ95211.1"/>
    <property type="molecule type" value="Genomic_DNA"/>
</dbReference>
<proteinExistence type="predicted"/>
<reference evidence="1 2" key="1">
    <citation type="journal article" date="2018" name="Front. Microbiol.">
        <title>Genomic and genetic insights into a cosmopolitan fungus, Paecilomyces variotii (Eurotiales).</title>
        <authorList>
            <person name="Urquhart A.S."/>
            <person name="Mondo S.J."/>
            <person name="Makela M.R."/>
            <person name="Hane J.K."/>
            <person name="Wiebenga A."/>
            <person name="He G."/>
            <person name="Mihaltcheva S."/>
            <person name="Pangilinan J."/>
            <person name="Lipzen A."/>
            <person name="Barry K."/>
            <person name="de Vries R.P."/>
            <person name="Grigoriev I.V."/>
            <person name="Idnurm A."/>
        </authorList>
    </citation>
    <scope>NUCLEOTIDE SEQUENCE [LARGE SCALE GENOMIC DNA]</scope>
    <source>
        <strain evidence="1 2">CBS 101075</strain>
    </source>
</reference>
<dbReference type="VEuPathDB" id="FungiDB:C8Q69DRAFT_469320"/>
<gene>
    <name evidence="1" type="ORF">C8Q69DRAFT_469320</name>
</gene>
<comment type="caution">
    <text evidence="1">The sequence shown here is derived from an EMBL/GenBank/DDBJ whole genome shotgun (WGS) entry which is preliminary data.</text>
</comment>